<evidence type="ECO:0000313" key="6">
    <source>
        <dbReference type="EMBL" id="KLK94716.1"/>
    </source>
</evidence>
<keyword evidence="7" id="KW-1185">Reference proteome</keyword>
<dbReference type="GO" id="GO:0003677">
    <property type="term" value="F:DNA binding"/>
    <property type="evidence" value="ECO:0007669"/>
    <property type="project" value="UniProtKB-KW"/>
</dbReference>
<dbReference type="InterPro" id="IPR008920">
    <property type="entry name" value="TF_FadR/GntR_C"/>
</dbReference>
<evidence type="ECO:0000259" key="5">
    <source>
        <dbReference type="PROSITE" id="PS50949"/>
    </source>
</evidence>
<keyword evidence="3" id="KW-0804">Transcription</keyword>
<organism evidence="6 7">
    <name type="scientific">Microvirga vignae</name>
    <dbReference type="NCBI Taxonomy" id="1225564"/>
    <lineage>
        <taxon>Bacteria</taxon>
        <taxon>Pseudomonadati</taxon>
        <taxon>Pseudomonadota</taxon>
        <taxon>Alphaproteobacteria</taxon>
        <taxon>Hyphomicrobiales</taxon>
        <taxon>Methylobacteriaceae</taxon>
        <taxon>Microvirga</taxon>
    </lineage>
</organism>
<dbReference type="Pfam" id="PF00392">
    <property type="entry name" value="GntR"/>
    <property type="match status" value="1"/>
</dbReference>
<dbReference type="AlphaFoldDB" id="A0A0H1RIN4"/>
<evidence type="ECO:0000256" key="2">
    <source>
        <dbReference type="ARBA" id="ARBA00023125"/>
    </source>
</evidence>
<evidence type="ECO:0000256" key="1">
    <source>
        <dbReference type="ARBA" id="ARBA00023015"/>
    </source>
</evidence>
<dbReference type="SMART" id="SM00345">
    <property type="entry name" value="HTH_GNTR"/>
    <property type="match status" value="1"/>
</dbReference>
<dbReference type="InterPro" id="IPR011711">
    <property type="entry name" value="GntR_C"/>
</dbReference>
<evidence type="ECO:0000256" key="3">
    <source>
        <dbReference type="ARBA" id="ARBA00023163"/>
    </source>
</evidence>
<dbReference type="InterPro" id="IPR036388">
    <property type="entry name" value="WH-like_DNA-bd_sf"/>
</dbReference>
<feature type="coiled-coil region" evidence="4">
    <location>
        <begin position="109"/>
        <end position="136"/>
    </location>
</feature>
<keyword evidence="4" id="KW-0175">Coiled coil</keyword>
<dbReference type="CDD" id="cd07377">
    <property type="entry name" value="WHTH_GntR"/>
    <property type="match status" value="1"/>
</dbReference>
<gene>
    <name evidence="6" type="ORF">AA309_01730</name>
</gene>
<dbReference type="PANTHER" id="PTHR43537">
    <property type="entry name" value="TRANSCRIPTIONAL REGULATOR, GNTR FAMILY"/>
    <property type="match status" value="1"/>
</dbReference>
<feature type="domain" description="HTH gntR-type" evidence="5">
    <location>
        <begin position="17"/>
        <end position="84"/>
    </location>
</feature>
<sequence>MDTTLDPGLGLRIRRTESLTSLIRRELERMIEVGELKAGDRLNENALAAKLGVSRGPVREACRGLEQSGLVHVIVNRGVFVREISNREAAELYDIRAALYALAGRLLASKITKKQVTELRRMVREMEEAADKGELNVFYPLNVRFHEAIVQFSGNGRLLSMCTSVHREMHLFRRRTLDMPGRMKISNAEHASIVDALEAKHGDRAARLMEDHVLKSRELLFGPLGTPAD</sequence>
<protein>
    <recommendedName>
        <fullName evidence="5">HTH gntR-type domain-containing protein</fullName>
    </recommendedName>
</protein>
<name>A0A0H1RIN4_9HYPH</name>
<keyword evidence="1" id="KW-0805">Transcription regulation</keyword>
<dbReference type="PATRIC" id="fig|1225564.3.peg.4936"/>
<dbReference type="Proteomes" id="UP000035489">
    <property type="component" value="Unassembled WGS sequence"/>
</dbReference>
<dbReference type="PANTHER" id="PTHR43537:SF49">
    <property type="entry name" value="TRANSCRIPTIONAL REGULATORY PROTEIN"/>
    <property type="match status" value="1"/>
</dbReference>
<keyword evidence="2" id="KW-0238">DNA-binding</keyword>
<dbReference type="SMART" id="SM00895">
    <property type="entry name" value="FCD"/>
    <property type="match status" value="1"/>
</dbReference>
<dbReference type="Pfam" id="PF07729">
    <property type="entry name" value="FCD"/>
    <property type="match status" value="1"/>
</dbReference>
<dbReference type="STRING" id="1225564.AA309_01730"/>
<dbReference type="Gene3D" id="1.20.120.530">
    <property type="entry name" value="GntR ligand-binding domain-like"/>
    <property type="match status" value="1"/>
</dbReference>
<dbReference type="InterPro" id="IPR000524">
    <property type="entry name" value="Tscrpt_reg_HTH_GntR"/>
</dbReference>
<dbReference type="PROSITE" id="PS50949">
    <property type="entry name" value="HTH_GNTR"/>
    <property type="match status" value="1"/>
</dbReference>
<evidence type="ECO:0000313" key="7">
    <source>
        <dbReference type="Proteomes" id="UP000035489"/>
    </source>
</evidence>
<proteinExistence type="predicted"/>
<dbReference type="Gene3D" id="1.10.10.10">
    <property type="entry name" value="Winged helix-like DNA-binding domain superfamily/Winged helix DNA-binding domain"/>
    <property type="match status" value="1"/>
</dbReference>
<dbReference type="InterPro" id="IPR036390">
    <property type="entry name" value="WH_DNA-bd_sf"/>
</dbReference>
<evidence type="ECO:0000256" key="4">
    <source>
        <dbReference type="SAM" id="Coils"/>
    </source>
</evidence>
<comment type="caution">
    <text evidence="6">The sequence shown here is derived from an EMBL/GenBank/DDBJ whole genome shotgun (WGS) entry which is preliminary data.</text>
</comment>
<reference evidence="6 7" key="1">
    <citation type="submission" date="2015-05" db="EMBL/GenBank/DDBJ databases">
        <title>Draft genome sequence of Microvirga vignae strain BR3299, a novel nitrogen fixing bacteria isolated from Brazil semi-aired region.</title>
        <authorList>
            <person name="Zilli J.E."/>
            <person name="Passos S.R."/>
            <person name="Leite J."/>
            <person name="Baldani J.I."/>
            <person name="Xavier G.R."/>
            <person name="Rumjaneck N.G."/>
            <person name="Simoes-Araujo J.L."/>
        </authorList>
    </citation>
    <scope>NUCLEOTIDE SEQUENCE [LARGE SCALE GENOMIC DNA]</scope>
    <source>
        <strain evidence="6 7">BR3299</strain>
    </source>
</reference>
<dbReference type="EMBL" id="LCYG01000005">
    <property type="protein sequence ID" value="KLK94716.1"/>
    <property type="molecule type" value="Genomic_DNA"/>
</dbReference>
<dbReference type="SUPFAM" id="SSF46785">
    <property type="entry name" value="Winged helix' DNA-binding domain"/>
    <property type="match status" value="1"/>
</dbReference>
<accession>A0A0H1RIN4</accession>
<dbReference type="SUPFAM" id="SSF48008">
    <property type="entry name" value="GntR ligand-binding domain-like"/>
    <property type="match status" value="1"/>
</dbReference>
<dbReference type="GO" id="GO:0003700">
    <property type="term" value="F:DNA-binding transcription factor activity"/>
    <property type="evidence" value="ECO:0007669"/>
    <property type="project" value="InterPro"/>
</dbReference>